<evidence type="ECO:0000256" key="1">
    <source>
        <dbReference type="ARBA" id="ARBA00022475"/>
    </source>
</evidence>
<name>A0A919DD34_9GAMM</name>
<dbReference type="Proteomes" id="UP000636453">
    <property type="component" value="Unassembled WGS sequence"/>
</dbReference>
<reference evidence="6" key="1">
    <citation type="journal article" date="2014" name="Int. J. Syst. Evol. Microbiol.">
        <title>Complete genome sequence of Corynebacterium casei LMG S-19264T (=DSM 44701T), isolated from a smear-ripened cheese.</title>
        <authorList>
            <consortium name="US DOE Joint Genome Institute (JGI-PGF)"/>
            <person name="Walter F."/>
            <person name="Albersmeier A."/>
            <person name="Kalinowski J."/>
            <person name="Ruckert C."/>
        </authorList>
    </citation>
    <scope>NUCLEOTIDE SEQUENCE</scope>
    <source>
        <strain evidence="6">KCTC 32020</strain>
    </source>
</reference>
<dbReference type="NCBIfam" id="TIGR04409">
    <property type="entry name" value="LptC_YrbK"/>
    <property type="match status" value="1"/>
</dbReference>
<evidence type="ECO:0000256" key="5">
    <source>
        <dbReference type="ARBA" id="ARBA00023136"/>
    </source>
</evidence>
<keyword evidence="5" id="KW-0472">Membrane</keyword>
<dbReference type="PANTHER" id="PTHR37481">
    <property type="entry name" value="LIPOPOLYSACCHARIDE EXPORT SYSTEM PROTEIN LPTC"/>
    <property type="match status" value="1"/>
</dbReference>
<dbReference type="InterPro" id="IPR026265">
    <property type="entry name" value="LptC"/>
</dbReference>
<sequence length="188" mass="21220">MNWRAPLSVALLLGALLSGWAVWRQRDVAPVAPRANLRPDYVLNDFELVVLDRQGKEAFTLRAPRLERDPARKTMQIATPVFTLPPRDPAHTPWVVRARAGWVSADADELRLRGEVVASSRDAQDRPLRMESETLNVFPERDRADTRSQVVLTQPGLILTGRRGGEARLDTKRVTLHDVTARYARTAR</sequence>
<dbReference type="EMBL" id="BNCF01000005">
    <property type="protein sequence ID" value="GHE32086.1"/>
    <property type="molecule type" value="Genomic_DNA"/>
</dbReference>
<protein>
    <submittedName>
        <fullName evidence="6">Lipopolysaccharide export system protein LptC</fullName>
    </submittedName>
</protein>
<dbReference type="GO" id="GO:0030288">
    <property type="term" value="C:outer membrane-bounded periplasmic space"/>
    <property type="evidence" value="ECO:0007669"/>
    <property type="project" value="TreeGrafter"/>
</dbReference>
<organism evidence="6 7">
    <name type="scientific">Vulcaniibacterium thermophilum</name>
    <dbReference type="NCBI Taxonomy" id="1169913"/>
    <lineage>
        <taxon>Bacteria</taxon>
        <taxon>Pseudomonadati</taxon>
        <taxon>Pseudomonadota</taxon>
        <taxon>Gammaproteobacteria</taxon>
        <taxon>Lysobacterales</taxon>
        <taxon>Lysobacteraceae</taxon>
        <taxon>Vulcaniibacterium</taxon>
    </lineage>
</organism>
<dbReference type="InterPro" id="IPR052363">
    <property type="entry name" value="LPS_export_LptC"/>
</dbReference>
<reference evidence="6" key="2">
    <citation type="submission" date="2020-09" db="EMBL/GenBank/DDBJ databases">
        <authorList>
            <person name="Sun Q."/>
            <person name="Kim S."/>
        </authorList>
    </citation>
    <scope>NUCLEOTIDE SEQUENCE</scope>
    <source>
        <strain evidence="6">KCTC 32020</strain>
    </source>
</reference>
<keyword evidence="3" id="KW-0812">Transmembrane</keyword>
<dbReference type="OrthoDB" id="5973594at2"/>
<evidence type="ECO:0000313" key="6">
    <source>
        <dbReference type="EMBL" id="GHE32086.1"/>
    </source>
</evidence>
<evidence type="ECO:0000256" key="3">
    <source>
        <dbReference type="ARBA" id="ARBA00022692"/>
    </source>
</evidence>
<evidence type="ECO:0000313" key="7">
    <source>
        <dbReference type="Proteomes" id="UP000636453"/>
    </source>
</evidence>
<accession>A0A919DD34</accession>
<keyword evidence="4" id="KW-1133">Transmembrane helix</keyword>
<comment type="caution">
    <text evidence="6">The sequence shown here is derived from an EMBL/GenBank/DDBJ whole genome shotgun (WGS) entry which is preliminary data.</text>
</comment>
<dbReference type="Pfam" id="PF06835">
    <property type="entry name" value="LptC"/>
    <property type="match status" value="1"/>
</dbReference>
<dbReference type="RefSeq" id="WP_146474198.1">
    <property type="nucleotide sequence ID" value="NZ_BNCF01000005.1"/>
</dbReference>
<dbReference type="GO" id="GO:0005886">
    <property type="term" value="C:plasma membrane"/>
    <property type="evidence" value="ECO:0007669"/>
    <property type="project" value="InterPro"/>
</dbReference>
<dbReference type="GO" id="GO:0017089">
    <property type="term" value="F:glycolipid transfer activity"/>
    <property type="evidence" value="ECO:0007669"/>
    <property type="project" value="TreeGrafter"/>
</dbReference>
<keyword evidence="2" id="KW-0997">Cell inner membrane</keyword>
<keyword evidence="7" id="KW-1185">Reference proteome</keyword>
<dbReference type="Gene3D" id="2.60.450.10">
    <property type="entry name" value="Lipopolysaccharide (LPS) transport protein A like domain"/>
    <property type="match status" value="1"/>
</dbReference>
<evidence type="ECO:0000256" key="4">
    <source>
        <dbReference type="ARBA" id="ARBA00022989"/>
    </source>
</evidence>
<dbReference type="PANTHER" id="PTHR37481:SF1">
    <property type="entry name" value="LIPOPOLYSACCHARIDE EXPORT SYSTEM PROTEIN LPTC"/>
    <property type="match status" value="1"/>
</dbReference>
<proteinExistence type="predicted"/>
<dbReference type="GO" id="GO:0015221">
    <property type="term" value="F:lipopolysaccharide transmembrane transporter activity"/>
    <property type="evidence" value="ECO:0007669"/>
    <property type="project" value="InterPro"/>
</dbReference>
<gene>
    <name evidence="6" type="primary">lptC</name>
    <name evidence="6" type="ORF">GCM10007167_12640</name>
</gene>
<keyword evidence="1" id="KW-1003">Cell membrane</keyword>
<evidence type="ECO:0000256" key="2">
    <source>
        <dbReference type="ARBA" id="ARBA00022519"/>
    </source>
</evidence>
<dbReference type="InterPro" id="IPR010664">
    <property type="entry name" value="LipoPS_assembly_LptC-rel"/>
</dbReference>
<dbReference type="AlphaFoldDB" id="A0A919DD34"/>